<dbReference type="InterPro" id="IPR010979">
    <property type="entry name" value="Ribosomal_uS13-like_H2TH"/>
</dbReference>
<dbReference type="PROSITE" id="PS00646">
    <property type="entry name" value="RIBOSOMAL_S13_1"/>
    <property type="match status" value="1"/>
</dbReference>
<evidence type="ECO:0000256" key="3">
    <source>
        <dbReference type="ARBA" id="ARBA00023274"/>
    </source>
</evidence>
<dbReference type="PIRSF" id="PIRSF002134">
    <property type="entry name" value="Ribosomal_S13"/>
    <property type="match status" value="1"/>
</dbReference>
<dbReference type="GO" id="GO:0006412">
    <property type="term" value="P:translation"/>
    <property type="evidence" value="ECO:0007669"/>
    <property type="project" value="InterPro"/>
</dbReference>
<sequence>MIYILNTSVDNSKRVGTALCRIYGIGKELSQQICDDLGVSTTLQVDQLTPLHIDMINQLIPQNYAIGSDLQSEIRGRKERLARISSYRGIRHAHGLPTRGQRTHCNAQTARRTRFQISKAEPKRNREAARPKGRN</sequence>
<evidence type="ECO:0000256" key="1">
    <source>
        <dbReference type="ARBA" id="ARBA00008080"/>
    </source>
</evidence>
<dbReference type="Pfam" id="PF00416">
    <property type="entry name" value="Ribosomal_S13"/>
    <property type="match status" value="1"/>
</dbReference>
<evidence type="ECO:0000256" key="2">
    <source>
        <dbReference type="ARBA" id="ARBA00022980"/>
    </source>
</evidence>
<dbReference type="GO" id="GO:0003723">
    <property type="term" value="F:RNA binding"/>
    <property type="evidence" value="ECO:0007669"/>
    <property type="project" value="InterPro"/>
</dbReference>
<reference evidence="5" key="1">
    <citation type="journal article" date="2012" name="Eukaryot. Cell">
        <title>Complete Mitochondrial and Plastid Genomes of the Green Microalga Trebouxiophyceae sp. Strain MX-AZ01 Isolated from a Highly Acidic Geothermal Lake.</title>
        <authorList>
            <person name="Servin-Garciduenas L.E."/>
            <person name="Martinez-Romero E."/>
        </authorList>
    </citation>
    <scope>NUCLEOTIDE SEQUENCE</scope>
    <source>
        <strain evidence="5">MX-AZ01</strain>
    </source>
</reference>
<dbReference type="GeneID" id="13543455"/>
<dbReference type="RefSeq" id="YP_006666418.1">
    <property type="nucleotide sequence ID" value="NC_018568.1"/>
</dbReference>
<dbReference type="FunFam" id="1.10.8.50:FF:000001">
    <property type="entry name" value="30S ribosomal protein S13"/>
    <property type="match status" value="1"/>
</dbReference>
<dbReference type="GO" id="GO:0015935">
    <property type="term" value="C:small ribosomal subunit"/>
    <property type="evidence" value="ECO:0007669"/>
    <property type="project" value="TreeGrafter"/>
</dbReference>
<accession>J7KBN2</accession>
<dbReference type="PANTHER" id="PTHR10871">
    <property type="entry name" value="30S RIBOSOMAL PROTEIN S13/40S RIBOSOMAL PROTEIN S18"/>
    <property type="match status" value="1"/>
</dbReference>
<protein>
    <submittedName>
        <fullName evidence="5">Ribosomal protein S13</fullName>
    </submittedName>
</protein>
<keyword evidence="5" id="KW-0496">Mitochondrion</keyword>
<evidence type="ECO:0000313" key="5">
    <source>
        <dbReference type="EMBL" id="AFQ93773.1"/>
    </source>
</evidence>
<keyword evidence="3 4" id="KW-0687">Ribonucleoprotein</keyword>
<dbReference type="HAMAP" id="MF_01315">
    <property type="entry name" value="Ribosomal_uS13"/>
    <property type="match status" value="1"/>
</dbReference>
<dbReference type="GO" id="GO:0003735">
    <property type="term" value="F:structural constituent of ribosome"/>
    <property type="evidence" value="ECO:0007669"/>
    <property type="project" value="InterPro"/>
</dbReference>
<dbReference type="InterPro" id="IPR018269">
    <property type="entry name" value="Ribosomal_uS13_CS"/>
</dbReference>
<dbReference type="Gene3D" id="4.10.910.10">
    <property type="entry name" value="30s ribosomal protein s13, domain 2"/>
    <property type="match status" value="1"/>
</dbReference>
<evidence type="ECO:0000256" key="4">
    <source>
        <dbReference type="RuleBase" id="RU003830"/>
    </source>
</evidence>
<gene>
    <name evidence="5" type="primary">rps13</name>
</gene>
<comment type="similarity">
    <text evidence="1 4">Belongs to the universal ribosomal protein uS13 family.</text>
</comment>
<dbReference type="InterPro" id="IPR027437">
    <property type="entry name" value="Rbsml_uS13_C"/>
</dbReference>
<dbReference type="GO" id="GO:0005739">
    <property type="term" value="C:mitochondrion"/>
    <property type="evidence" value="ECO:0007669"/>
    <property type="project" value="TreeGrafter"/>
</dbReference>
<keyword evidence="2 4" id="KW-0689">Ribosomal protein</keyword>
<dbReference type="EMBL" id="JX315601">
    <property type="protein sequence ID" value="AFQ93773.1"/>
    <property type="molecule type" value="Genomic_DNA"/>
</dbReference>
<geneLocation type="mitochondrion" evidence="5"/>
<dbReference type="SUPFAM" id="SSF46946">
    <property type="entry name" value="S13-like H2TH domain"/>
    <property type="match status" value="1"/>
</dbReference>
<dbReference type="AlphaFoldDB" id="J7KBN2"/>
<dbReference type="PANTHER" id="PTHR10871:SF1">
    <property type="entry name" value="SMALL RIBOSOMAL SUBUNIT PROTEIN US13M"/>
    <property type="match status" value="1"/>
</dbReference>
<proteinExistence type="inferred from homology"/>
<dbReference type="Gene3D" id="1.10.8.50">
    <property type="match status" value="1"/>
</dbReference>
<organism evidence="5">
    <name type="scientific">Trebouxiophyceae sp. MX-AZ01</name>
    <dbReference type="NCBI Taxonomy" id="1208065"/>
    <lineage>
        <taxon>Eukaryota</taxon>
        <taxon>Viridiplantae</taxon>
        <taxon>Chlorophyta</taxon>
        <taxon>core chlorophytes</taxon>
        <taxon>Trebouxiophyceae</taxon>
    </lineage>
</organism>
<dbReference type="InterPro" id="IPR001892">
    <property type="entry name" value="Ribosomal_uS13"/>
</dbReference>
<dbReference type="PROSITE" id="PS50159">
    <property type="entry name" value="RIBOSOMAL_S13_2"/>
    <property type="match status" value="1"/>
</dbReference>
<name>J7KBN2_9CHLO</name>